<protein>
    <submittedName>
        <fullName evidence="2">Uncharacterized protein</fullName>
    </submittedName>
</protein>
<feature type="transmembrane region" description="Helical" evidence="1">
    <location>
        <begin position="243"/>
        <end position="260"/>
    </location>
</feature>
<feature type="transmembrane region" description="Helical" evidence="1">
    <location>
        <begin position="152"/>
        <end position="175"/>
    </location>
</feature>
<keyword evidence="1" id="KW-0472">Membrane</keyword>
<evidence type="ECO:0000313" key="2">
    <source>
        <dbReference type="EMBL" id="QTL97046.1"/>
    </source>
</evidence>
<gene>
    <name evidence="2" type="ORF">GM661_03160</name>
</gene>
<feature type="transmembrane region" description="Helical" evidence="1">
    <location>
        <begin position="12"/>
        <end position="39"/>
    </location>
</feature>
<accession>A0A8A7K5R7</accession>
<sequence>MDIKRVFLSPLVLGPVFAFLMGNISLGLITAGITILIWGQREGSNFVVLTTVGLLILTANINMEIIFLYSITLAFIIDENCREKQFFFLLACLTSLGAFPVWIYILGKLPVHLLNQFNIAGGFVLISALVLTYVKGLILIKDASSEEIAAHFFLSFVAVLEVIGVYWAIPCWVLGNYFLNKYNVSFQNMIKSRTNSYLLSLFFMFFIIFTAYIVLPVNSILLAILIFLSAVLLYCNTLPVFELLYMSVILGIIFAKLGWLT</sequence>
<reference evidence="2" key="1">
    <citation type="submission" date="2019-12" db="EMBL/GenBank/DDBJ databases">
        <authorList>
            <person name="zhang j."/>
            <person name="sun C.M."/>
        </authorList>
    </citation>
    <scope>NUCLEOTIDE SEQUENCE</scope>
    <source>
        <strain evidence="2">NS-1</strain>
    </source>
</reference>
<feature type="transmembrane region" description="Helical" evidence="1">
    <location>
        <begin position="196"/>
        <end position="214"/>
    </location>
</feature>
<name>A0A8A7K5R7_9FIRM</name>
<organism evidence="2 3">
    <name type="scientific">Iocasia fonsfrigidae</name>
    <dbReference type="NCBI Taxonomy" id="2682810"/>
    <lineage>
        <taxon>Bacteria</taxon>
        <taxon>Bacillati</taxon>
        <taxon>Bacillota</taxon>
        <taxon>Clostridia</taxon>
        <taxon>Halanaerobiales</taxon>
        <taxon>Halanaerobiaceae</taxon>
        <taxon>Iocasia</taxon>
    </lineage>
</organism>
<keyword evidence="3" id="KW-1185">Reference proteome</keyword>
<keyword evidence="1" id="KW-1133">Transmembrane helix</keyword>
<evidence type="ECO:0000313" key="3">
    <source>
        <dbReference type="Proteomes" id="UP000665020"/>
    </source>
</evidence>
<feature type="transmembrane region" description="Helical" evidence="1">
    <location>
        <begin position="46"/>
        <end position="74"/>
    </location>
</feature>
<keyword evidence="1" id="KW-0812">Transmembrane</keyword>
<feature type="transmembrane region" description="Helical" evidence="1">
    <location>
        <begin position="86"/>
        <end position="107"/>
    </location>
</feature>
<dbReference type="AlphaFoldDB" id="A0A8A7K5R7"/>
<dbReference type="RefSeq" id="WP_125988137.1">
    <property type="nucleotide sequence ID" value="NZ_CP046640.1"/>
</dbReference>
<proteinExistence type="predicted"/>
<dbReference type="KEGG" id="ifn:GM661_03160"/>
<dbReference type="Proteomes" id="UP000665020">
    <property type="component" value="Chromosome"/>
</dbReference>
<evidence type="ECO:0000256" key="1">
    <source>
        <dbReference type="SAM" id="Phobius"/>
    </source>
</evidence>
<dbReference type="EMBL" id="CP046640">
    <property type="protein sequence ID" value="QTL97046.1"/>
    <property type="molecule type" value="Genomic_DNA"/>
</dbReference>
<feature type="transmembrane region" description="Helical" evidence="1">
    <location>
        <begin position="119"/>
        <end position="140"/>
    </location>
</feature>